<dbReference type="EMBL" id="CAVMJV010000084">
    <property type="protein sequence ID" value="CAK5090790.1"/>
    <property type="molecule type" value="Genomic_DNA"/>
</dbReference>
<protein>
    <submittedName>
        <fullName evidence="1">Uncharacterized protein</fullName>
    </submittedName>
</protein>
<sequence>MCHPLPNLLTPKSPTPIPLFFPHISSTIYCSFTFNLSHPFLSIIHSPIHMFSRIIRLLHLFVFINPPTLPINYCNALFDYI</sequence>
<name>A0ACB1ALC4_MELEN</name>
<gene>
    <name evidence="1" type="ORF">MENTE1834_LOCUS38598</name>
</gene>
<reference evidence="1" key="1">
    <citation type="submission" date="2023-11" db="EMBL/GenBank/DDBJ databases">
        <authorList>
            <person name="Poullet M."/>
        </authorList>
    </citation>
    <scope>NUCLEOTIDE SEQUENCE</scope>
    <source>
        <strain evidence="1">E1834</strain>
    </source>
</reference>
<evidence type="ECO:0000313" key="1">
    <source>
        <dbReference type="EMBL" id="CAK5090790.1"/>
    </source>
</evidence>
<proteinExistence type="predicted"/>
<accession>A0ACB1ALC4</accession>
<dbReference type="Proteomes" id="UP001497535">
    <property type="component" value="Unassembled WGS sequence"/>
</dbReference>
<evidence type="ECO:0000313" key="2">
    <source>
        <dbReference type="Proteomes" id="UP001497535"/>
    </source>
</evidence>
<keyword evidence="2" id="KW-1185">Reference proteome</keyword>
<comment type="caution">
    <text evidence="1">The sequence shown here is derived from an EMBL/GenBank/DDBJ whole genome shotgun (WGS) entry which is preliminary data.</text>
</comment>
<organism evidence="1 2">
    <name type="scientific">Meloidogyne enterolobii</name>
    <name type="common">Root-knot nematode worm</name>
    <name type="synonym">Meloidogyne mayaguensis</name>
    <dbReference type="NCBI Taxonomy" id="390850"/>
    <lineage>
        <taxon>Eukaryota</taxon>
        <taxon>Metazoa</taxon>
        <taxon>Ecdysozoa</taxon>
        <taxon>Nematoda</taxon>
        <taxon>Chromadorea</taxon>
        <taxon>Rhabditida</taxon>
        <taxon>Tylenchina</taxon>
        <taxon>Tylenchomorpha</taxon>
        <taxon>Tylenchoidea</taxon>
        <taxon>Meloidogynidae</taxon>
        <taxon>Meloidogyninae</taxon>
        <taxon>Meloidogyne</taxon>
    </lineage>
</organism>